<reference evidence="1 2" key="2">
    <citation type="journal article" date="2011" name="PLoS ONE">
        <title>Evidence for reductive genome evolution and lateral acquisition of virulence functions in two Corynebacterium pseudotuberculosis strains.</title>
        <authorList>
            <person name="Ruiz J.C."/>
            <person name="D'Afonseca V."/>
            <person name="Silva A."/>
            <person name="Ali A."/>
            <person name="Pinto A.C."/>
            <person name="Santos A.R."/>
            <person name="Rocha A.A."/>
            <person name="Lopes D.O."/>
            <person name="Dorella F.A."/>
            <person name="Pacheco L.G."/>
            <person name="Costa M.P."/>
            <person name="Turk M.Z."/>
            <person name="Seyffert N."/>
            <person name="Moraes P.M."/>
            <person name="Soares S.C."/>
            <person name="Almeida S.S."/>
            <person name="Castro T.L."/>
            <person name="Abreu V.A."/>
            <person name="Trost E."/>
            <person name="Baumbach J."/>
            <person name="Tauch A."/>
            <person name="Schneider M.P."/>
            <person name="McCulloch J."/>
            <person name="Cerdeira L.T."/>
            <person name="Ramos R.T."/>
            <person name="Zerlotini A."/>
            <person name="Dominitini A."/>
            <person name="Resende D.M."/>
            <person name="Coser E.M."/>
            <person name="Oliveira L.M."/>
            <person name="Pedrosa A.L."/>
            <person name="Vieira C.U."/>
            <person name="Guimaraes C.T."/>
            <person name="Bartholomeu D.C."/>
            <person name="Oliveira D.M."/>
            <person name="Santos F.R."/>
            <person name="Rabelo E.M."/>
            <person name="Lobo F.P."/>
            <person name="Franco G.R."/>
            <person name="Costa A.F."/>
            <person name="Castro I.M."/>
            <person name="Dias S.R."/>
            <person name="Ferro J.A."/>
            <person name="Ortega J.M."/>
            <person name="Paiva L.V."/>
            <person name="Goulart L.R."/>
            <person name="Almeida J.F."/>
            <person name="Ferro M.I."/>
            <person name="Carneiro N.P."/>
            <person name="Falcao P.R."/>
            <person name="Grynberg P."/>
            <person name="Teixeira S.M."/>
            <person name="Brommonschenkel S."/>
            <person name="Oliveira S.C."/>
            <person name="Meyer R."/>
            <person name="Moore R.J."/>
            <person name="Miyoshi A."/>
            <person name="Oliveira G.C."/>
            <person name="Azevedo V."/>
        </authorList>
    </citation>
    <scope>NUCLEOTIDE SEQUENCE [LARGE SCALE GENOMIC DNA]</scope>
    <source>
        <strain evidence="1 2">C231</strain>
    </source>
</reference>
<dbReference type="KEGG" id="cpq:CPC231_08495"/>
<dbReference type="AlphaFoldDB" id="A0A6D2LG64"/>
<name>A0A6D2LG64_CORP2</name>
<evidence type="ECO:0000313" key="2">
    <source>
        <dbReference type="Proteomes" id="UP000000276"/>
    </source>
</evidence>
<keyword evidence="2" id="KW-1185">Reference proteome</keyword>
<dbReference type="EMBL" id="CP001829">
    <property type="protein sequence ID" value="QHI00974.1"/>
    <property type="molecule type" value="Genomic_DNA"/>
</dbReference>
<dbReference type="Proteomes" id="UP000000276">
    <property type="component" value="Chromosome"/>
</dbReference>
<reference evidence="1 2" key="1">
    <citation type="journal article" date="2011" name="J. Bacteriol.">
        <title>Complete genome sequence of Corynebacterium pseudotuberculosis I19, a strain isolated from a cow in Israel with bovine mastitis.</title>
        <authorList>
            <consortium name="Consortium: Rede Paraense de Genomica e Proteomica (RPGP)"/>
            <person name="Silva A."/>
            <person name="Schneider M.P."/>
            <person name="Cerdeira L."/>
            <person name="Barbosa M.S."/>
            <person name="Ramos R.T."/>
            <person name="Carneiro A.R."/>
            <person name="Santos R."/>
            <person name="Lima M."/>
            <person name="D'Afonseca V."/>
            <person name="Almeida S.S."/>
            <person name="Santos A.R."/>
            <person name="Soares S.C."/>
            <person name="Pinto A.C."/>
            <person name="Ali A."/>
            <person name="Dorella F.A."/>
            <person name="Rocha F."/>
            <person name="de Abreu V.A."/>
            <person name="Trost E."/>
            <person name="Tauch A."/>
            <person name="Shpigel N."/>
            <person name="Miyoshi A."/>
            <person name="Azevedo V."/>
        </authorList>
    </citation>
    <scope>NUCLEOTIDE SEQUENCE [LARGE SCALE GENOMIC DNA]</scope>
    <source>
        <strain evidence="1 2">C231</strain>
    </source>
</reference>
<sequence>MPSRCFTMQNFPAGEGNRITDLILPGNKDADVCVLRDFCLVDLAKADVYRWWVQAMWII</sequence>
<evidence type="ECO:0000313" key="1">
    <source>
        <dbReference type="EMBL" id="QHI00974.1"/>
    </source>
</evidence>
<gene>
    <name evidence="1" type="ORF">CPC231_08495</name>
</gene>
<organism evidence="1 2">
    <name type="scientific">Corynebacterium pseudotuberculosis (strain C231)</name>
    <dbReference type="NCBI Taxonomy" id="681645"/>
    <lineage>
        <taxon>Bacteria</taxon>
        <taxon>Bacillati</taxon>
        <taxon>Actinomycetota</taxon>
        <taxon>Actinomycetes</taxon>
        <taxon>Mycobacteriales</taxon>
        <taxon>Corynebacteriaceae</taxon>
        <taxon>Corynebacterium</taxon>
    </lineage>
</organism>
<proteinExistence type="predicted"/>
<protein>
    <submittedName>
        <fullName evidence="1">Uncharacterized protein</fullName>
    </submittedName>
</protein>
<dbReference type="OrthoDB" id="1822491at2"/>
<accession>A0A6D2LG64</accession>